<accession>A0A1Q9LD74</accession>
<dbReference type="Pfam" id="PF07995">
    <property type="entry name" value="GSDH"/>
    <property type="match status" value="1"/>
</dbReference>
<dbReference type="PANTHER" id="PTHR19328:SF13">
    <property type="entry name" value="HIPL1 PROTEIN"/>
    <property type="match status" value="1"/>
</dbReference>
<feature type="domain" description="Glucose/Sorbosone dehydrogenase" evidence="1">
    <location>
        <begin position="52"/>
        <end position="386"/>
    </location>
</feature>
<dbReference type="Proteomes" id="UP000186040">
    <property type="component" value="Unassembled WGS sequence"/>
</dbReference>
<dbReference type="InterPro" id="IPR011042">
    <property type="entry name" value="6-blade_b-propeller_TolB-like"/>
</dbReference>
<evidence type="ECO:0000313" key="2">
    <source>
        <dbReference type="EMBL" id="OLR89987.1"/>
    </source>
</evidence>
<name>A0A1Q9LD74_9PSEU</name>
<keyword evidence="3" id="KW-1185">Reference proteome</keyword>
<dbReference type="InterPro" id="IPR012938">
    <property type="entry name" value="Glc/Sorbosone_DH"/>
</dbReference>
<dbReference type="InterPro" id="IPR011041">
    <property type="entry name" value="Quinoprot_gluc/sorb_DH_b-prop"/>
</dbReference>
<protein>
    <submittedName>
        <fullName evidence="2">Glucose dehydrogenase</fullName>
    </submittedName>
</protein>
<reference evidence="2 3" key="1">
    <citation type="submission" date="2016-10" db="EMBL/GenBank/DDBJ databases">
        <title>The Draft Genome Sequence of Actinokineospora bangkokensis 44EHWT reveals the biosynthetic pathway of antifungal compounds Thailandins with unusual extender unit butylmalonyl-CoA.</title>
        <authorList>
            <person name="Greule A."/>
            <person name="Intra B."/>
            <person name="Flemming S."/>
            <person name="Rommel M.G."/>
            <person name="Panbangred W."/>
            <person name="Bechthold A."/>
        </authorList>
    </citation>
    <scope>NUCLEOTIDE SEQUENCE [LARGE SCALE GENOMIC DNA]</scope>
    <source>
        <strain evidence="2 3">44EHW</strain>
    </source>
</reference>
<gene>
    <name evidence="2" type="ORF">BJP25_03125</name>
</gene>
<proteinExistence type="predicted"/>
<dbReference type="Gene3D" id="2.120.10.30">
    <property type="entry name" value="TolB, C-terminal domain"/>
    <property type="match status" value="1"/>
</dbReference>
<dbReference type="STRING" id="1193682.BJP25_03125"/>
<dbReference type="SUPFAM" id="SSF50952">
    <property type="entry name" value="Soluble quinoprotein glucose dehydrogenase"/>
    <property type="match status" value="1"/>
</dbReference>
<dbReference type="EMBL" id="MKQR01000028">
    <property type="protein sequence ID" value="OLR89987.1"/>
    <property type="molecule type" value="Genomic_DNA"/>
</dbReference>
<dbReference type="OrthoDB" id="9770043at2"/>
<organism evidence="2 3">
    <name type="scientific">Actinokineospora bangkokensis</name>
    <dbReference type="NCBI Taxonomy" id="1193682"/>
    <lineage>
        <taxon>Bacteria</taxon>
        <taxon>Bacillati</taxon>
        <taxon>Actinomycetota</taxon>
        <taxon>Actinomycetes</taxon>
        <taxon>Pseudonocardiales</taxon>
        <taxon>Pseudonocardiaceae</taxon>
        <taxon>Actinokineospora</taxon>
    </lineage>
</organism>
<dbReference type="AlphaFoldDB" id="A0A1Q9LD74"/>
<evidence type="ECO:0000313" key="3">
    <source>
        <dbReference type="Proteomes" id="UP000186040"/>
    </source>
</evidence>
<dbReference type="PANTHER" id="PTHR19328">
    <property type="entry name" value="HEDGEHOG-INTERACTING PROTEIN"/>
    <property type="match status" value="1"/>
</dbReference>
<comment type="caution">
    <text evidence="2">The sequence shown here is derived from an EMBL/GenBank/DDBJ whole genome shotgun (WGS) entry which is preliminary data.</text>
</comment>
<sequence>MLAITAAAVLATSACSDSGSVGQVPAGFSAPPSTPTSVAAPALSVQTVAGGLEHGWDIGFLPDGKVLVPQRNGQFALISGTTPGSTVTTLRADTSDIQVRGEGGLLGMVVHPDFATSRQFTTCQTHTEGGNPVDIRLVTWRLSDDSTSAAKVKDLLTGLPLNASGRHSGCRPTLAPDGALLVGTGDTAVAAVPQDRANLGGKVLRVDLNTGAALPDNPTPGSPVLTYGHRNVQGVATRPGTDQVFTAEHGPDKNDEVNLLKPGANYGWDPSQGGTVQQYDEDVPMTDLTRFPDAVPATWESGDTTEAICAATFLDGPQWGPLDGTLVITALKGAKLLLLTLDQQGAVTSVAIPPEFTDTHGRLRAARTAPDGALYVTTSNGTDDKLLRITPTT</sequence>
<evidence type="ECO:0000259" key="1">
    <source>
        <dbReference type="Pfam" id="PF07995"/>
    </source>
</evidence>